<dbReference type="InterPro" id="IPR011044">
    <property type="entry name" value="Quino_amine_DH_bsu"/>
</dbReference>
<dbReference type="Gene3D" id="2.130.10.10">
    <property type="entry name" value="YVTN repeat-like/Quinoprotein amine dehydrogenase"/>
    <property type="match status" value="1"/>
</dbReference>
<name>A0A7K1SF66_9BACT</name>
<proteinExistence type="predicted"/>
<feature type="signal peptide" evidence="1">
    <location>
        <begin position="1"/>
        <end position="24"/>
    </location>
</feature>
<organism evidence="2 3">
    <name type="scientific">Spirosoma arboris</name>
    <dbReference type="NCBI Taxonomy" id="2682092"/>
    <lineage>
        <taxon>Bacteria</taxon>
        <taxon>Pseudomonadati</taxon>
        <taxon>Bacteroidota</taxon>
        <taxon>Cytophagia</taxon>
        <taxon>Cytophagales</taxon>
        <taxon>Cytophagaceae</taxon>
        <taxon>Spirosoma</taxon>
    </lineage>
</organism>
<evidence type="ECO:0000313" key="3">
    <source>
        <dbReference type="Proteomes" id="UP000436006"/>
    </source>
</evidence>
<feature type="chain" id="PRO_5029747221" description="YncE family protein" evidence="1">
    <location>
        <begin position="25"/>
        <end position="390"/>
    </location>
</feature>
<comment type="caution">
    <text evidence="2">The sequence shown here is derived from an EMBL/GenBank/DDBJ whole genome shotgun (WGS) entry which is preliminary data.</text>
</comment>
<keyword evidence="3" id="KW-1185">Reference proteome</keyword>
<protein>
    <recommendedName>
        <fullName evidence="4">YncE family protein</fullName>
    </recommendedName>
</protein>
<dbReference type="EMBL" id="WPIN01000007">
    <property type="protein sequence ID" value="MVM32383.1"/>
    <property type="molecule type" value="Genomic_DNA"/>
</dbReference>
<gene>
    <name evidence="2" type="ORF">GO755_20215</name>
</gene>
<evidence type="ECO:0008006" key="4">
    <source>
        <dbReference type="Google" id="ProtNLM"/>
    </source>
</evidence>
<dbReference type="RefSeq" id="WP_157587105.1">
    <property type="nucleotide sequence ID" value="NZ_WPIN01000007.1"/>
</dbReference>
<keyword evidence="1" id="KW-0732">Signal</keyword>
<accession>A0A7K1SF66</accession>
<dbReference type="InterPro" id="IPR051200">
    <property type="entry name" value="Host-pathogen_enzymatic-act"/>
</dbReference>
<dbReference type="Proteomes" id="UP000436006">
    <property type="component" value="Unassembled WGS sequence"/>
</dbReference>
<reference evidence="2 3" key="1">
    <citation type="submission" date="2019-12" db="EMBL/GenBank/DDBJ databases">
        <title>Spirosoma sp. HMF4905 genome sequencing and assembly.</title>
        <authorList>
            <person name="Kang H."/>
            <person name="Cha I."/>
            <person name="Kim H."/>
            <person name="Joh K."/>
        </authorList>
    </citation>
    <scope>NUCLEOTIDE SEQUENCE [LARGE SCALE GENOMIC DNA]</scope>
    <source>
        <strain evidence="2 3">HMF4905</strain>
    </source>
</reference>
<dbReference type="PANTHER" id="PTHR47197:SF3">
    <property type="entry name" value="DIHYDRO-HEME D1 DEHYDROGENASE"/>
    <property type="match status" value="1"/>
</dbReference>
<dbReference type="PANTHER" id="PTHR47197">
    <property type="entry name" value="PROTEIN NIRF"/>
    <property type="match status" value="1"/>
</dbReference>
<evidence type="ECO:0000313" key="2">
    <source>
        <dbReference type="EMBL" id="MVM32383.1"/>
    </source>
</evidence>
<sequence>MKSKKHLLSFVVSGLLLITATAWVSSSKDNLTANFAKPAPKAPKVQRLLYVATPGVRNYLGYGGHGIQVFDMDNNHKFVKYIKTTGFSKSGKPSNVKGVDVSISLNCIYISTLEAVQCVDITTEKVLWEKQYEGGVDRISVSPDGKIIYMPSLEKEFWTVVDAKTGDVIKKIVTNSGSHNTIYGPDGNYVYLAGLKSNMLNVADTKTHTVTKQVGPFGADIRPFTINGSQTLVYVNVNGLLGFEIGDLVTGKFLHRVVVEGWNIGEVKRHGCPSHGIGMTPDEKEIWLCDGANYRLHVFDNTVMPPVQKTTIALKDTPGWITFSLDGKYAYPSTGDVIDVKTRKIVASLEDQNHNDVQSEKMVEIHFVNGKAVAAGDQFGIGQVKKASKN</sequence>
<dbReference type="InterPro" id="IPR015943">
    <property type="entry name" value="WD40/YVTN_repeat-like_dom_sf"/>
</dbReference>
<dbReference type="SUPFAM" id="SSF50969">
    <property type="entry name" value="YVTN repeat-like/Quinoprotein amine dehydrogenase"/>
    <property type="match status" value="1"/>
</dbReference>
<evidence type="ECO:0000256" key="1">
    <source>
        <dbReference type="SAM" id="SignalP"/>
    </source>
</evidence>
<dbReference type="AlphaFoldDB" id="A0A7K1SF66"/>